<dbReference type="Proteomes" id="UP000444980">
    <property type="component" value="Unassembled WGS sequence"/>
</dbReference>
<comment type="pathway">
    <text evidence="7">Amino-acid biosynthesis; D-alanine biosynthesis; D-alanine from L-alanine: step 1/1.</text>
</comment>
<organism evidence="12 13">
    <name type="scientific">Gordonia crocea</name>
    <dbReference type="NCBI Taxonomy" id="589162"/>
    <lineage>
        <taxon>Bacteria</taxon>
        <taxon>Bacillati</taxon>
        <taxon>Actinomycetota</taxon>
        <taxon>Actinomycetes</taxon>
        <taxon>Mycobacteriales</taxon>
        <taxon>Gordoniaceae</taxon>
        <taxon>Gordonia</taxon>
    </lineage>
</organism>
<sequence length="401" mass="40302">MHSFSSTPALGAATVDLAAIAHNLRTIADGAGAGVLAVVKADGYGHGAVPVARTLVDAGANGLGVAHIREALALREAGIPGPITAWLHTRDTDFAVAIAAGLDIAVSSARQLAAVVDAAGRHGETATVTVKVDTGMNRSGVAADEWESFVDDLARARAAGAVALRGVMTHLACGDEPANPANDHQAQALRSAVADLRAVGAVPEIVHAANSPAALTRPDLAFDAVRPGVALYGLNPVPQHSDADLIPAMTLATTVSLVKRVPAGGGISYGHTYIAPADTTVAVIPVGYADGVPRALSGRLRVRINGRDFPGVGRICMDQFVVDLGPDEGGGVAEGDAVEVFGTGADGGPTAREWADLTGTIDYEIVTGIGSRIERRYVGGPVAGDDTVGGPTAGGAGGGRS</sequence>
<feature type="active site" description="Proton acceptor; specific for D-alanine" evidence="7">
    <location>
        <position position="40"/>
    </location>
</feature>
<dbReference type="EC" id="5.1.1.1" evidence="3 7"/>
<comment type="catalytic activity">
    <reaction evidence="1 7">
        <text>L-alanine = D-alanine</text>
        <dbReference type="Rhea" id="RHEA:20249"/>
        <dbReference type="ChEBI" id="CHEBI:57416"/>
        <dbReference type="ChEBI" id="CHEBI:57972"/>
        <dbReference type="EC" id="5.1.1.1"/>
    </reaction>
</comment>
<comment type="function">
    <text evidence="7">Catalyzes the interconversion of L-alanine and D-alanine. May also act on other amino acids.</text>
</comment>
<dbReference type="GO" id="GO:0005829">
    <property type="term" value="C:cytosol"/>
    <property type="evidence" value="ECO:0007669"/>
    <property type="project" value="TreeGrafter"/>
</dbReference>
<dbReference type="OrthoDB" id="9813814at2"/>
<dbReference type="GO" id="GO:0030632">
    <property type="term" value="P:D-alanine biosynthetic process"/>
    <property type="evidence" value="ECO:0007669"/>
    <property type="project" value="UniProtKB-UniRule"/>
</dbReference>
<dbReference type="InterPro" id="IPR029066">
    <property type="entry name" value="PLP-binding_barrel"/>
</dbReference>
<dbReference type="Pfam" id="PF01168">
    <property type="entry name" value="Ala_racemase_N"/>
    <property type="match status" value="1"/>
</dbReference>
<accession>A0A7I9UWK6</accession>
<dbReference type="AlphaFoldDB" id="A0A7I9UWK6"/>
<reference evidence="13" key="1">
    <citation type="submission" date="2019-06" db="EMBL/GenBank/DDBJ databases">
        <title>Gordonia isolated from sludge of a wastewater treatment plant.</title>
        <authorList>
            <person name="Tamura T."/>
            <person name="Aoyama K."/>
            <person name="Kang Y."/>
            <person name="Saito S."/>
            <person name="Akiyama N."/>
            <person name="Yazawa K."/>
            <person name="Gonoi T."/>
            <person name="Mikami Y."/>
        </authorList>
    </citation>
    <scope>NUCLEOTIDE SEQUENCE [LARGE SCALE GENOMIC DNA]</scope>
    <source>
        <strain evidence="13">NBRC 107697</strain>
    </source>
</reference>
<dbReference type="EMBL" id="BJOU01000001">
    <property type="protein sequence ID" value="GED97236.1"/>
    <property type="molecule type" value="Genomic_DNA"/>
</dbReference>
<evidence type="ECO:0000256" key="10">
    <source>
        <dbReference type="SAM" id="MobiDB-lite"/>
    </source>
</evidence>
<evidence type="ECO:0000256" key="3">
    <source>
        <dbReference type="ARBA" id="ARBA00013089"/>
    </source>
</evidence>
<dbReference type="GO" id="GO:0030170">
    <property type="term" value="F:pyridoxal phosphate binding"/>
    <property type="evidence" value="ECO:0007669"/>
    <property type="project" value="UniProtKB-UniRule"/>
</dbReference>
<dbReference type="SMART" id="SM01005">
    <property type="entry name" value="Ala_racemase_C"/>
    <property type="match status" value="1"/>
</dbReference>
<evidence type="ECO:0000256" key="8">
    <source>
        <dbReference type="PIRSR" id="PIRSR600821-50"/>
    </source>
</evidence>
<dbReference type="GO" id="GO:0009252">
    <property type="term" value="P:peptidoglycan biosynthetic process"/>
    <property type="evidence" value="ECO:0007669"/>
    <property type="project" value="TreeGrafter"/>
</dbReference>
<feature type="binding site" evidence="7 9">
    <location>
        <position position="138"/>
    </location>
    <ligand>
        <name>substrate</name>
    </ligand>
</feature>
<evidence type="ECO:0000313" key="13">
    <source>
        <dbReference type="Proteomes" id="UP000444980"/>
    </source>
</evidence>
<dbReference type="GO" id="GO:0008784">
    <property type="term" value="F:alanine racemase activity"/>
    <property type="evidence" value="ECO:0007669"/>
    <property type="project" value="UniProtKB-UniRule"/>
</dbReference>
<evidence type="ECO:0000256" key="7">
    <source>
        <dbReference type="HAMAP-Rule" id="MF_01201"/>
    </source>
</evidence>
<feature type="compositionally biased region" description="Gly residues" evidence="10">
    <location>
        <begin position="391"/>
        <end position="401"/>
    </location>
</feature>
<feature type="region of interest" description="Disordered" evidence="10">
    <location>
        <begin position="380"/>
        <end position="401"/>
    </location>
</feature>
<dbReference type="Pfam" id="PF00842">
    <property type="entry name" value="Ala_racemase_C"/>
    <property type="match status" value="1"/>
</dbReference>
<dbReference type="InterPro" id="IPR011079">
    <property type="entry name" value="Ala_racemase_C"/>
</dbReference>
<feature type="binding site" evidence="7 9">
    <location>
        <position position="317"/>
    </location>
    <ligand>
        <name>substrate</name>
    </ligand>
</feature>
<dbReference type="SUPFAM" id="SSF51419">
    <property type="entry name" value="PLP-binding barrel"/>
    <property type="match status" value="1"/>
</dbReference>
<dbReference type="InterPro" id="IPR009006">
    <property type="entry name" value="Ala_racemase/Decarboxylase_C"/>
</dbReference>
<evidence type="ECO:0000256" key="4">
    <source>
        <dbReference type="ARBA" id="ARBA00022898"/>
    </source>
</evidence>
<dbReference type="PRINTS" id="PR00992">
    <property type="entry name" value="ALARACEMASE"/>
</dbReference>
<dbReference type="PANTHER" id="PTHR30511">
    <property type="entry name" value="ALANINE RACEMASE"/>
    <property type="match status" value="1"/>
</dbReference>
<dbReference type="UniPathway" id="UPA00042">
    <property type="reaction ID" value="UER00497"/>
</dbReference>
<dbReference type="InterPro" id="IPR001608">
    <property type="entry name" value="Ala_racemase_N"/>
</dbReference>
<keyword evidence="13" id="KW-1185">Reference proteome</keyword>
<dbReference type="NCBIfam" id="TIGR00492">
    <property type="entry name" value="alr"/>
    <property type="match status" value="1"/>
</dbReference>
<comment type="similarity">
    <text evidence="7">Belongs to the alanine racemase family.</text>
</comment>
<evidence type="ECO:0000256" key="9">
    <source>
        <dbReference type="PIRSR" id="PIRSR600821-52"/>
    </source>
</evidence>
<comment type="cofactor">
    <cofactor evidence="2 7 8">
        <name>pyridoxal 5'-phosphate</name>
        <dbReference type="ChEBI" id="CHEBI:597326"/>
    </cofactor>
</comment>
<evidence type="ECO:0000259" key="11">
    <source>
        <dbReference type="SMART" id="SM01005"/>
    </source>
</evidence>
<keyword evidence="4 7" id="KW-0663">Pyridoxal phosphate</keyword>
<gene>
    <name evidence="12" type="primary">alr</name>
    <name evidence="12" type="ORF">nbrc107697_12750</name>
</gene>
<dbReference type="PANTHER" id="PTHR30511:SF0">
    <property type="entry name" value="ALANINE RACEMASE, CATABOLIC-RELATED"/>
    <property type="match status" value="1"/>
</dbReference>
<keyword evidence="5 7" id="KW-0413">Isomerase</keyword>
<dbReference type="FunFam" id="3.20.20.10:FF:000002">
    <property type="entry name" value="Alanine racemase"/>
    <property type="match status" value="1"/>
</dbReference>
<feature type="modified residue" description="N6-(pyridoxal phosphate)lysine" evidence="7 8">
    <location>
        <position position="40"/>
    </location>
</feature>
<dbReference type="InterPro" id="IPR020622">
    <property type="entry name" value="Ala_racemase_pyridoxalP-BS"/>
</dbReference>
<dbReference type="InterPro" id="IPR000821">
    <property type="entry name" value="Ala_racemase"/>
</dbReference>
<evidence type="ECO:0000256" key="6">
    <source>
        <dbReference type="ARBA" id="ARBA00072221"/>
    </source>
</evidence>
<dbReference type="CDD" id="cd00430">
    <property type="entry name" value="PLPDE_III_AR"/>
    <property type="match status" value="1"/>
</dbReference>
<evidence type="ECO:0000313" key="12">
    <source>
        <dbReference type="EMBL" id="GED97236.1"/>
    </source>
</evidence>
<dbReference type="Gene3D" id="2.40.37.10">
    <property type="entry name" value="Lyase, Ornithine Decarboxylase, Chain A, domain 1"/>
    <property type="match status" value="1"/>
</dbReference>
<dbReference type="PROSITE" id="PS00395">
    <property type="entry name" value="ALANINE_RACEMASE"/>
    <property type="match status" value="1"/>
</dbReference>
<dbReference type="SUPFAM" id="SSF50621">
    <property type="entry name" value="Alanine racemase C-terminal domain-like"/>
    <property type="match status" value="1"/>
</dbReference>
<dbReference type="HAMAP" id="MF_01201">
    <property type="entry name" value="Ala_racemase"/>
    <property type="match status" value="1"/>
</dbReference>
<comment type="caution">
    <text evidence="12">The sequence shown here is derived from an EMBL/GenBank/DDBJ whole genome shotgun (WGS) entry which is preliminary data.</text>
</comment>
<dbReference type="Gene3D" id="3.20.20.10">
    <property type="entry name" value="Alanine racemase"/>
    <property type="match status" value="1"/>
</dbReference>
<feature type="active site" description="Proton acceptor; specific for L-alanine" evidence="7">
    <location>
        <position position="269"/>
    </location>
</feature>
<evidence type="ECO:0000256" key="2">
    <source>
        <dbReference type="ARBA" id="ARBA00001933"/>
    </source>
</evidence>
<protein>
    <recommendedName>
        <fullName evidence="6 7">Alanine racemase</fullName>
        <ecNumber evidence="3 7">5.1.1.1</ecNumber>
    </recommendedName>
</protein>
<dbReference type="FunFam" id="2.40.37.10:FF:000015">
    <property type="entry name" value="Alanine racemase"/>
    <property type="match status" value="1"/>
</dbReference>
<dbReference type="RefSeq" id="WP_161926595.1">
    <property type="nucleotide sequence ID" value="NZ_BJOU01000001.1"/>
</dbReference>
<evidence type="ECO:0000256" key="5">
    <source>
        <dbReference type="ARBA" id="ARBA00023235"/>
    </source>
</evidence>
<feature type="domain" description="Alanine racemase C-terminal" evidence="11">
    <location>
        <begin position="248"/>
        <end position="378"/>
    </location>
</feature>
<evidence type="ECO:0000256" key="1">
    <source>
        <dbReference type="ARBA" id="ARBA00000316"/>
    </source>
</evidence>
<name>A0A7I9UWK6_9ACTN</name>
<proteinExistence type="inferred from homology"/>